<comment type="catalytic activity">
    <reaction evidence="6">
        <text>cytidine(34) in tRNA(Ile2) + L-lysine + ATP = lysidine(34) in tRNA(Ile2) + AMP + diphosphate + H(+)</text>
        <dbReference type="Rhea" id="RHEA:43744"/>
        <dbReference type="Rhea" id="RHEA-COMP:10625"/>
        <dbReference type="Rhea" id="RHEA-COMP:10670"/>
        <dbReference type="ChEBI" id="CHEBI:15378"/>
        <dbReference type="ChEBI" id="CHEBI:30616"/>
        <dbReference type="ChEBI" id="CHEBI:32551"/>
        <dbReference type="ChEBI" id="CHEBI:33019"/>
        <dbReference type="ChEBI" id="CHEBI:82748"/>
        <dbReference type="ChEBI" id="CHEBI:83665"/>
        <dbReference type="ChEBI" id="CHEBI:456215"/>
        <dbReference type="EC" id="6.3.4.19"/>
    </reaction>
</comment>
<accession>A0ABN1GRX1</accession>
<name>A0ABN1GRX1_9CAUL</name>
<keyword evidence="3" id="KW-0819">tRNA processing</keyword>
<keyword evidence="4" id="KW-0547">Nucleotide-binding</keyword>
<dbReference type="SUPFAM" id="SSF52402">
    <property type="entry name" value="Adenine nucleotide alpha hydrolases-like"/>
    <property type="match status" value="1"/>
</dbReference>
<dbReference type="RefSeq" id="WP_343791560.1">
    <property type="nucleotide sequence ID" value="NZ_BAAAGA010000002.1"/>
</dbReference>
<evidence type="ECO:0000256" key="2">
    <source>
        <dbReference type="ARBA" id="ARBA00022598"/>
    </source>
</evidence>
<evidence type="ECO:0000313" key="8">
    <source>
        <dbReference type="EMBL" id="GAA0617759.1"/>
    </source>
</evidence>
<gene>
    <name evidence="8" type="primary">tilS</name>
    <name evidence="8" type="ORF">GCM10009422_11270</name>
</gene>
<evidence type="ECO:0000256" key="1">
    <source>
        <dbReference type="ARBA" id="ARBA00013267"/>
    </source>
</evidence>
<keyword evidence="9" id="KW-1185">Reference proteome</keyword>
<proteinExistence type="predicted"/>
<protein>
    <recommendedName>
        <fullName evidence="1">tRNA(Ile)-lysidine synthetase</fullName>
        <ecNumber evidence="1">6.3.4.19</ecNumber>
    </recommendedName>
</protein>
<evidence type="ECO:0000256" key="4">
    <source>
        <dbReference type="ARBA" id="ARBA00022741"/>
    </source>
</evidence>
<keyword evidence="5" id="KW-0067">ATP-binding</keyword>
<evidence type="ECO:0000256" key="6">
    <source>
        <dbReference type="ARBA" id="ARBA00048539"/>
    </source>
</evidence>
<evidence type="ECO:0000256" key="3">
    <source>
        <dbReference type="ARBA" id="ARBA00022694"/>
    </source>
</evidence>
<evidence type="ECO:0000313" key="9">
    <source>
        <dbReference type="Proteomes" id="UP001501352"/>
    </source>
</evidence>
<reference evidence="8 9" key="1">
    <citation type="journal article" date="2019" name="Int. J. Syst. Evol. Microbiol.">
        <title>The Global Catalogue of Microorganisms (GCM) 10K type strain sequencing project: providing services to taxonomists for standard genome sequencing and annotation.</title>
        <authorList>
            <consortium name="The Broad Institute Genomics Platform"/>
            <consortium name="The Broad Institute Genome Sequencing Center for Infectious Disease"/>
            <person name="Wu L."/>
            <person name="Ma J."/>
        </authorList>
    </citation>
    <scope>NUCLEOTIDE SEQUENCE [LARGE SCALE GENOMIC DNA]</scope>
    <source>
        <strain evidence="8 9">JCM 12928</strain>
    </source>
</reference>
<dbReference type="InterPro" id="IPR012795">
    <property type="entry name" value="tRNA_Ile_lys_synt_N"/>
</dbReference>
<evidence type="ECO:0000256" key="5">
    <source>
        <dbReference type="ARBA" id="ARBA00022840"/>
    </source>
</evidence>
<keyword evidence="2" id="KW-0436">Ligase</keyword>
<dbReference type="PANTHER" id="PTHR43033">
    <property type="entry name" value="TRNA(ILE)-LYSIDINE SYNTHASE-RELATED"/>
    <property type="match status" value="1"/>
</dbReference>
<organism evidence="8 9">
    <name type="scientific">Brevundimonas kwangchunensis</name>
    <dbReference type="NCBI Taxonomy" id="322163"/>
    <lineage>
        <taxon>Bacteria</taxon>
        <taxon>Pseudomonadati</taxon>
        <taxon>Pseudomonadota</taxon>
        <taxon>Alphaproteobacteria</taxon>
        <taxon>Caulobacterales</taxon>
        <taxon>Caulobacteraceae</taxon>
        <taxon>Brevundimonas</taxon>
    </lineage>
</organism>
<comment type="caution">
    <text evidence="8">The sequence shown here is derived from an EMBL/GenBank/DDBJ whole genome shotgun (WGS) entry which is preliminary data.</text>
</comment>
<dbReference type="InterPro" id="IPR012094">
    <property type="entry name" value="tRNA_Ile_lys_synt"/>
</dbReference>
<feature type="domain" description="tRNA(Ile)-lysidine/2-thiocytidine synthase N-terminal" evidence="7">
    <location>
        <begin position="1"/>
        <end position="168"/>
    </location>
</feature>
<dbReference type="EMBL" id="BAAAGA010000002">
    <property type="protein sequence ID" value="GAA0617759.1"/>
    <property type="molecule type" value="Genomic_DNA"/>
</dbReference>
<dbReference type="PANTHER" id="PTHR43033:SF1">
    <property type="entry name" value="TRNA(ILE)-LYSIDINE SYNTHASE-RELATED"/>
    <property type="match status" value="1"/>
</dbReference>
<evidence type="ECO:0000259" key="7">
    <source>
        <dbReference type="Pfam" id="PF01171"/>
    </source>
</evidence>
<dbReference type="Pfam" id="PF01171">
    <property type="entry name" value="ATP_bind_3"/>
    <property type="match status" value="1"/>
</dbReference>
<dbReference type="InterPro" id="IPR014729">
    <property type="entry name" value="Rossmann-like_a/b/a_fold"/>
</dbReference>
<dbReference type="Proteomes" id="UP001501352">
    <property type="component" value="Unassembled WGS sequence"/>
</dbReference>
<dbReference type="Gene3D" id="3.40.50.620">
    <property type="entry name" value="HUPs"/>
    <property type="match status" value="1"/>
</dbReference>
<dbReference type="InterPro" id="IPR011063">
    <property type="entry name" value="TilS/TtcA_N"/>
</dbReference>
<dbReference type="EC" id="6.3.4.19" evidence="1"/>
<sequence length="386" mass="41544">MLHLAAEWARANGRRLLALTVDHGLNPDSAAWTARAGEQARALGADWRPLRWTDDKPATGIQAAARAARHALIAEAARQAGAQVILFAHTADDIAEADLMRAEGSTLGRLREWSPSPAWPEGRGLMLLRPMLHAGRAELRDWLTGQGADWIDDPANTDTHHTRSRARARLSGARSEPAEPGPVHGVLSVEDDLIRLSCDVCARALSAALVCAGGGDRPPRGDRLAVNLSRLRSGEAFTATTCGARLEARGDAVFVIREAGEFRRSATQVVPLQSGVETIWDGRWAVTAPSSGWRAGPVAGRMKRLCDADRRILLDHAPSARAVRPVLLRDGEPAPVLAGEAVKARCLVGERLALALDRMTHERDLGHAMHGATPWNHLFSGADITK</sequence>
<dbReference type="CDD" id="cd01992">
    <property type="entry name" value="TilS_N"/>
    <property type="match status" value="1"/>
</dbReference>